<dbReference type="NCBIfam" id="TIGR02680">
    <property type="entry name" value="TIGR02680 family protein"/>
    <property type="match status" value="1"/>
</dbReference>
<keyword evidence="4" id="KW-1185">Reference proteome</keyword>
<dbReference type="InterPro" id="IPR013496">
    <property type="entry name" value="CHP02680"/>
</dbReference>
<dbReference type="EMBL" id="JAEVLS010000002">
    <property type="protein sequence ID" value="MBM0105554.1"/>
    <property type="molecule type" value="Genomic_DNA"/>
</dbReference>
<feature type="region of interest" description="Disordered" evidence="2">
    <location>
        <begin position="573"/>
        <end position="601"/>
    </location>
</feature>
<sequence length="1378" mass="155738">MKDTPSKIPLPEPTRERWQPLRLGLVEMYHYDVEEFWFRDGHLLLRGNNGTGKSKVLSLTLPFLLDANLSSSRVEPDGDRTKRMDWNLLMNGRHQRRIGYTWLEFGRKTSHDETQILTLGCGMKAIAGRSTVDTWFFITQQRIGMDLWLTTHERMALSRERLEEALGSHGQIFPTASAYRRAVDERLFRMGQQRYGALVDTLIQLRQPQLSKQPDERRLSEALTEALPPLDRAALEDVAEAMSQLEDMRRELQELEAMRAAIASFTGRYRRYAQIATRRRARLVRQSQTEFDQTSRELNDAKAALERARELVSRSQERQRESEDLVAMATARLAALNQDPLMRDAFRIEEARRDADRCRRSVADADQRAHGARARADRESRLAAERRSVCETTREKLVRTFRSVTELATTSGVVTAMDRVLEPALLPDGLQHAPNDLADKVLQVSRDAERRRREQIAIVRRRRVELEEARQLLVRAKDSRAVHAEAFDRAEQALQSSIAELRAASAELLQQWRDHCARLHELDLAGSDELLGELETWVENQAGPNPLRVALERAWESQQTQFAAREAELGEQRKKLQAEQSSLKDEQSLLLRGEDKTPPAPYTRAVDVRMQKSGAPLWQVVDFADHVASEQRAVLEAALEASGLLDAWVSSEGVLTNRRTQDVMLTPRRACVGPSLREWLKPTIPQSGPGASLSEAMLLKIMDAIACSDDEPIEAEAWISPAGEFRVGALRGFWEKPSAEYIGHAAREAARQARLAAIKQQLAQLDLAFADIAAALDELSERRRFARGEVDEAPSDDRLLRAHSHRITAEEQRRGAQARLGHADARVLQVEENMSLANSRLEADARDLSLPVVEDQILSVELALSDFRAGATELSGAIQAHRNSLREWNAQQEREQTALADVEAAVLEEAENRRAQRVADELLATLEATVGKQVSELLQEIRATETSKREHETSLQRARAELIVASSNRGTAEAKCSALTERLTERVEHRRRAIDELQTFAARTGLLEVAVPGVQLPSADAEWGIEAALIVARRAEQILVEVAAEDADWSRIQATISRDLTELQSAMSAQAHAVEAELSDFGLIVRITYQQQLQRPDTLELRIDADLQERRMLLSAQERAVLEQHLEKEIAANLQRMIQDTEQRVAAINAELYRRPTSTGVRYKLDWQVVPDEDPNAVAGLAEARKRLLRTRADAWSAEDRQQVGEFLRARIDAERLRDEQASLSDNLARALDYRRWHRFRVQRLQDGAWKPLSGPASSGERALGLTVPLFAAASSHYESAHAHAPRLVLMDEAFAGIDDEARANCMALIREFDLDFVMTSEREWGCYPALPGLSICQLIRREGMDAVYVTRWAWDGRERREQPDPERRFPEALSSEG</sequence>
<comment type="caution">
    <text evidence="3">The sequence shown here is derived from an EMBL/GenBank/DDBJ whole genome shotgun (WGS) entry which is preliminary data.</text>
</comment>
<reference evidence="3 4" key="1">
    <citation type="journal article" date="2021" name="Int. J. Syst. Evol. Microbiol.">
        <title>Steroidobacter gossypii sp. nov., isolated from soil of cotton cropping field.</title>
        <authorList>
            <person name="Huang R."/>
            <person name="Yang S."/>
            <person name="Zhen C."/>
            <person name="Liu W."/>
        </authorList>
    </citation>
    <scope>NUCLEOTIDE SEQUENCE [LARGE SCALE GENOMIC DNA]</scope>
    <source>
        <strain evidence="3 4">S1-65</strain>
    </source>
</reference>
<accession>A0ABS1WX50</accession>
<dbReference type="Proteomes" id="UP000661077">
    <property type="component" value="Unassembled WGS sequence"/>
</dbReference>
<dbReference type="InterPro" id="IPR027417">
    <property type="entry name" value="P-loop_NTPase"/>
</dbReference>
<dbReference type="RefSeq" id="WP_203167593.1">
    <property type="nucleotide sequence ID" value="NZ_JAEVLS010000002.1"/>
</dbReference>
<evidence type="ECO:0000313" key="3">
    <source>
        <dbReference type="EMBL" id="MBM0105554.1"/>
    </source>
</evidence>
<keyword evidence="1" id="KW-0175">Coiled coil</keyword>
<name>A0ABS1WX50_9GAMM</name>
<dbReference type="Pfam" id="PF13558">
    <property type="entry name" value="SbcC_Walker_B"/>
    <property type="match status" value="1"/>
</dbReference>
<feature type="compositionally biased region" description="Basic and acidic residues" evidence="2">
    <location>
        <begin position="573"/>
        <end position="597"/>
    </location>
</feature>
<proteinExistence type="predicted"/>
<protein>
    <submittedName>
        <fullName evidence="3">TIGR02680 family protein</fullName>
    </submittedName>
</protein>
<evidence type="ECO:0000256" key="2">
    <source>
        <dbReference type="SAM" id="MobiDB-lite"/>
    </source>
</evidence>
<evidence type="ECO:0000256" key="1">
    <source>
        <dbReference type="SAM" id="Coils"/>
    </source>
</evidence>
<evidence type="ECO:0000313" key="4">
    <source>
        <dbReference type="Proteomes" id="UP000661077"/>
    </source>
</evidence>
<dbReference type="CDD" id="cd00267">
    <property type="entry name" value="ABC_ATPase"/>
    <property type="match status" value="1"/>
</dbReference>
<gene>
    <name evidence="3" type="ORF">JM946_12380</name>
</gene>
<organism evidence="3 4">
    <name type="scientific">Steroidobacter gossypii</name>
    <dbReference type="NCBI Taxonomy" id="2805490"/>
    <lineage>
        <taxon>Bacteria</taxon>
        <taxon>Pseudomonadati</taxon>
        <taxon>Pseudomonadota</taxon>
        <taxon>Gammaproteobacteria</taxon>
        <taxon>Steroidobacterales</taxon>
        <taxon>Steroidobacteraceae</taxon>
        <taxon>Steroidobacter</taxon>
    </lineage>
</organism>
<dbReference type="SUPFAM" id="SSF52540">
    <property type="entry name" value="P-loop containing nucleoside triphosphate hydrolases"/>
    <property type="match status" value="1"/>
</dbReference>
<dbReference type="Gene3D" id="3.40.50.300">
    <property type="entry name" value="P-loop containing nucleotide triphosphate hydrolases"/>
    <property type="match status" value="1"/>
</dbReference>
<feature type="coiled-coil region" evidence="1">
    <location>
        <begin position="284"/>
        <end position="368"/>
    </location>
</feature>